<evidence type="ECO:0000256" key="5">
    <source>
        <dbReference type="ARBA" id="ARBA00022801"/>
    </source>
</evidence>
<evidence type="ECO:0000256" key="6">
    <source>
        <dbReference type="ARBA" id="ARBA00022884"/>
    </source>
</evidence>
<organism evidence="8 9">
    <name type="scientific">Novacetimonas maltaceti</name>
    <dbReference type="NCBI Taxonomy" id="1203393"/>
    <lineage>
        <taxon>Bacteria</taxon>
        <taxon>Pseudomonadati</taxon>
        <taxon>Pseudomonadota</taxon>
        <taxon>Alphaproteobacteria</taxon>
        <taxon>Acetobacterales</taxon>
        <taxon>Acetobacteraceae</taxon>
        <taxon>Novacetimonas</taxon>
    </lineage>
</organism>
<dbReference type="Gene3D" id="3.30.920.30">
    <property type="entry name" value="Hypothetical protein"/>
    <property type="match status" value="1"/>
</dbReference>
<evidence type="ECO:0000256" key="4">
    <source>
        <dbReference type="ARBA" id="ARBA00022759"/>
    </source>
</evidence>
<dbReference type="Pfam" id="PF07927">
    <property type="entry name" value="HicA_toxin"/>
    <property type="match status" value="1"/>
</dbReference>
<reference evidence="8 9" key="1">
    <citation type="submission" date="2018-01" db="EMBL/GenBank/DDBJ databases">
        <title>Draft Genome Sequence of Komagataeibacter maltaceti LMG 1529, a Vinegar Producing Acetic Acid Bacterium Isolated from Malt Vinegar Brewery Acetifiers.</title>
        <authorList>
            <person name="Zhang Q."/>
            <person name="Hollensteiner J."/>
            <person name="Poehlein A."/>
            <person name="Daniel R."/>
        </authorList>
    </citation>
    <scope>NUCLEOTIDE SEQUENCE [LARGE SCALE GENOMIC DNA]</scope>
    <source>
        <strain evidence="8 9">LMG 1529</strain>
    </source>
</reference>
<sequence length="76" mass="8532">MRDIVDMKAADLLARLRRLANKNGWDMTERKGKGSHIVVRLNGKPTVVSNHRGDMATGTFRKILKDLGLTETDLEV</sequence>
<dbReference type="SUPFAM" id="SSF54786">
    <property type="entry name" value="YcfA/nrd intein domain"/>
    <property type="match status" value="1"/>
</dbReference>
<comment type="caution">
    <text evidence="8">The sequence shown here is derived from an EMBL/GenBank/DDBJ whole genome shotgun (WGS) entry which is preliminary data.</text>
</comment>
<dbReference type="InterPro" id="IPR012933">
    <property type="entry name" value="HicA_mRNA_interferase"/>
</dbReference>
<dbReference type="Proteomes" id="UP000237344">
    <property type="component" value="Unassembled WGS sequence"/>
</dbReference>
<evidence type="ECO:0000256" key="7">
    <source>
        <dbReference type="ARBA" id="ARBA00023016"/>
    </source>
</evidence>
<name>A0A2S3W4T4_9PROT</name>
<keyword evidence="3" id="KW-0540">Nuclease</keyword>
<evidence type="ECO:0000313" key="8">
    <source>
        <dbReference type="EMBL" id="POF63871.1"/>
    </source>
</evidence>
<keyword evidence="2" id="KW-1277">Toxin-antitoxin system</keyword>
<dbReference type="AlphaFoldDB" id="A0A2S3W4T4"/>
<keyword evidence="6" id="KW-0694">RNA-binding</keyword>
<dbReference type="EMBL" id="POTC01000003">
    <property type="protein sequence ID" value="POF63871.1"/>
    <property type="molecule type" value="Genomic_DNA"/>
</dbReference>
<keyword evidence="7" id="KW-0346">Stress response</keyword>
<gene>
    <name evidence="8" type="ORF">KMAL_04020</name>
</gene>
<dbReference type="GO" id="GO:0004519">
    <property type="term" value="F:endonuclease activity"/>
    <property type="evidence" value="ECO:0007669"/>
    <property type="project" value="UniProtKB-KW"/>
</dbReference>
<evidence type="ECO:0000256" key="2">
    <source>
        <dbReference type="ARBA" id="ARBA00022649"/>
    </source>
</evidence>
<evidence type="ECO:0000256" key="3">
    <source>
        <dbReference type="ARBA" id="ARBA00022722"/>
    </source>
</evidence>
<protein>
    <recommendedName>
        <fullName evidence="10">Type II toxin-antitoxin system HicA family toxin</fullName>
    </recommendedName>
</protein>
<dbReference type="GO" id="GO:0003729">
    <property type="term" value="F:mRNA binding"/>
    <property type="evidence" value="ECO:0007669"/>
    <property type="project" value="InterPro"/>
</dbReference>
<dbReference type="GO" id="GO:0016787">
    <property type="term" value="F:hydrolase activity"/>
    <property type="evidence" value="ECO:0007669"/>
    <property type="project" value="UniProtKB-KW"/>
</dbReference>
<keyword evidence="5" id="KW-0378">Hydrolase</keyword>
<accession>A0A2S3W4T4</accession>
<proteinExistence type="inferred from homology"/>
<keyword evidence="9" id="KW-1185">Reference proteome</keyword>
<keyword evidence="4" id="KW-0255">Endonuclease</keyword>
<evidence type="ECO:0000256" key="1">
    <source>
        <dbReference type="ARBA" id="ARBA00006620"/>
    </source>
</evidence>
<evidence type="ECO:0000313" key="9">
    <source>
        <dbReference type="Proteomes" id="UP000237344"/>
    </source>
</evidence>
<dbReference type="InterPro" id="IPR038570">
    <property type="entry name" value="HicA_sf"/>
</dbReference>
<comment type="similarity">
    <text evidence="1">Belongs to the HicA mRNA interferase family.</text>
</comment>
<evidence type="ECO:0008006" key="10">
    <source>
        <dbReference type="Google" id="ProtNLM"/>
    </source>
</evidence>